<dbReference type="SMART" id="SM00922">
    <property type="entry name" value="MR_MLE"/>
    <property type="match status" value="1"/>
</dbReference>
<evidence type="ECO:0000313" key="3">
    <source>
        <dbReference type="EMBL" id="SKA10067.1"/>
    </source>
</evidence>
<dbReference type="Proteomes" id="UP000190092">
    <property type="component" value="Unassembled WGS sequence"/>
</dbReference>
<dbReference type="EMBL" id="FUWJ01000004">
    <property type="protein sequence ID" value="SKA10067.1"/>
    <property type="molecule type" value="Genomic_DNA"/>
</dbReference>
<dbReference type="GO" id="GO:0016829">
    <property type="term" value="F:lyase activity"/>
    <property type="evidence" value="ECO:0007669"/>
    <property type="project" value="UniProtKB-KW"/>
</dbReference>
<feature type="domain" description="Mandelate racemase/muconate lactonizing enzyme C-terminal" evidence="2">
    <location>
        <begin position="143"/>
        <end position="264"/>
    </location>
</feature>
<dbReference type="PANTHER" id="PTHR48080:SF2">
    <property type="entry name" value="D-GALACTONATE DEHYDRATASE"/>
    <property type="match status" value="1"/>
</dbReference>
<dbReference type="SFLD" id="SFLDS00001">
    <property type="entry name" value="Enolase"/>
    <property type="match status" value="1"/>
</dbReference>
<protein>
    <submittedName>
        <fullName evidence="3">L-alanine-DL-glutamate epimerase</fullName>
    </submittedName>
</protein>
<dbReference type="RefSeq" id="WP_085935206.1">
    <property type="nucleotide sequence ID" value="NZ_FUWJ01000004.1"/>
</dbReference>
<dbReference type="InterPro" id="IPR036849">
    <property type="entry name" value="Enolase-like_C_sf"/>
</dbReference>
<dbReference type="AlphaFoldDB" id="A0A1T4R2H3"/>
<evidence type="ECO:0000259" key="2">
    <source>
        <dbReference type="SMART" id="SM00922"/>
    </source>
</evidence>
<dbReference type="OrthoDB" id="7511553at2"/>
<accession>A0A1T4R2H3</accession>
<proteinExistence type="predicted"/>
<dbReference type="STRING" id="225324.SAMN02745126_03504"/>
<evidence type="ECO:0000313" key="4">
    <source>
        <dbReference type="Proteomes" id="UP000190092"/>
    </source>
</evidence>
<dbReference type="SUPFAM" id="SSF51604">
    <property type="entry name" value="Enolase C-terminal domain-like"/>
    <property type="match status" value="1"/>
</dbReference>
<dbReference type="PANTHER" id="PTHR48080">
    <property type="entry name" value="D-GALACTONATE DEHYDRATASE-RELATED"/>
    <property type="match status" value="1"/>
</dbReference>
<dbReference type="CDD" id="cd03316">
    <property type="entry name" value="MR_like"/>
    <property type="match status" value="1"/>
</dbReference>
<dbReference type="SFLD" id="SFLDG00179">
    <property type="entry name" value="mandelate_racemase"/>
    <property type="match status" value="1"/>
</dbReference>
<dbReference type="Gene3D" id="3.30.390.10">
    <property type="entry name" value="Enolase-like, N-terminal domain"/>
    <property type="match status" value="1"/>
</dbReference>
<dbReference type="Gene3D" id="3.20.20.120">
    <property type="entry name" value="Enolase-like C-terminal domain"/>
    <property type="match status" value="1"/>
</dbReference>
<dbReference type="InterPro" id="IPR034593">
    <property type="entry name" value="DgoD-like"/>
</dbReference>
<sequence length="394" mass="43850">MKIAKIEDLHCDAGWRDFSFLKIVTDDGLVGWSEYNEGYGSAGLTAVIRRMAASLIGQDLRPIERIMTGFQATTRQAPGGLNQQAMAAIENALLDVKAKGLGIPVYELFGGPVRDRLPLYWSHCGSYRFRNAEVMKVEPVRSLDDLVKLGRHVKERGFKALKTNIFRFDTNPPNMHQPGFGRGVGAPELNADGAVLAAITEGLAAFRQGAGADMGILLDTNFNFKTEGYIKVARACEPFNLFWLEIDSYDPEGLRLIRDRASMPIASCESLFGRRQFRPYFEHRSIDVSIIDVPWNGLMESLKIAAMADPYEINCAPHNFYGHMSTLMSAHLCAVMPNFRIMEIDIDDVPWKDDLVTHPPVIQNGTLIVPTRPGWGADINEDAVRAHPPKNPHP</sequence>
<dbReference type="InterPro" id="IPR013342">
    <property type="entry name" value="Mandelate_racemase_C"/>
</dbReference>
<keyword evidence="1" id="KW-0456">Lyase</keyword>
<dbReference type="InterPro" id="IPR029017">
    <property type="entry name" value="Enolase-like_N"/>
</dbReference>
<dbReference type="InterPro" id="IPR029065">
    <property type="entry name" value="Enolase_C-like"/>
</dbReference>
<dbReference type="Pfam" id="PF13378">
    <property type="entry name" value="MR_MLE_C"/>
    <property type="match status" value="1"/>
</dbReference>
<organism evidence="3 4">
    <name type="scientific">Enhydrobacter aerosaccus</name>
    <dbReference type="NCBI Taxonomy" id="225324"/>
    <lineage>
        <taxon>Bacteria</taxon>
        <taxon>Pseudomonadati</taxon>
        <taxon>Pseudomonadota</taxon>
        <taxon>Alphaproteobacteria</taxon>
        <taxon>Hyphomicrobiales</taxon>
        <taxon>Enhydrobacter</taxon>
    </lineage>
</organism>
<dbReference type="Pfam" id="PF02746">
    <property type="entry name" value="MR_MLE_N"/>
    <property type="match status" value="1"/>
</dbReference>
<name>A0A1T4R2H3_9HYPH</name>
<gene>
    <name evidence="3" type="ORF">SAMN02745126_03504</name>
</gene>
<dbReference type="InterPro" id="IPR013341">
    <property type="entry name" value="Mandelate_racemase_N_dom"/>
</dbReference>
<reference evidence="4" key="1">
    <citation type="submission" date="2017-02" db="EMBL/GenBank/DDBJ databases">
        <authorList>
            <person name="Varghese N."/>
            <person name="Submissions S."/>
        </authorList>
    </citation>
    <scope>NUCLEOTIDE SEQUENCE [LARGE SCALE GENOMIC DNA]</scope>
    <source>
        <strain evidence="4">ATCC 27094</strain>
    </source>
</reference>
<evidence type="ECO:0000256" key="1">
    <source>
        <dbReference type="ARBA" id="ARBA00023239"/>
    </source>
</evidence>
<dbReference type="SUPFAM" id="SSF54826">
    <property type="entry name" value="Enolase N-terminal domain-like"/>
    <property type="match status" value="1"/>
</dbReference>
<keyword evidence="4" id="KW-1185">Reference proteome</keyword>